<dbReference type="Pfam" id="PF03631">
    <property type="entry name" value="Virul_fac_BrkB"/>
    <property type="match status" value="1"/>
</dbReference>
<dbReference type="PANTHER" id="PTHR30213">
    <property type="entry name" value="INNER MEMBRANE PROTEIN YHJD"/>
    <property type="match status" value="1"/>
</dbReference>
<keyword evidence="4 6" id="KW-1133">Transmembrane helix</keyword>
<dbReference type="RefSeq" id="WP_345368863.1">
    <property type="nucleotide sequence ID" value="NZ_BAABJX010000009.1"/>
</dbReference>
<dbReference type="Proteomes" id="UP001500298">
    <property type="component" value="Unassembled WGS sequence"/>
</dbReference>
<evidence type="ECO:0000256" key="2">
    <source>
        <dbReference type="ARBA" id="ARBA00022475"/>
    </source>
</evidence>
<name>A0ABP9CZV6_9BACT</name>
<comment type="caution">
    <text evidence="7">The sequence shown here is derived from an EMBL/GenBank/DDBJ whole genome shotgun (WGS) entry which is preliminary data.</text>
</comment>
<feature type="transmembrane region" description="Helical" evidence="6">
    <location>
        <begin position="128"/>
        <end position="149"/>
    </location>
</feature>
<evidence type="ECO:0000256" key="6">
    <source>
        <dbReference type="SAM" id="Phobius"/>
    </source>
</evidence>
<reference evidence="8" key="1">
    <citation type="journal article" date="2019" name="Int. J. Syst. Evol. Microbiol.">
        <title>The Global Catalogue of Microorganisms (GCM) 10K type strain sequencing project: providing services to taxonomists for standard genome sequencing and annotation.</title>
        <authorList>
            <consortium name="The Broad Institute Genomics Platform"/>
            <consortium name="The Broad Institute Genome Sequencing Center for Infectious Disease"/>
            <person name="Wu L."/>
            <person name="Ma J."/>
        </authorList>
    </citation>
    <scope>NUCLEOTIDE SEQUENCE [LARGE SCALE GENOMIC DNA]</scope>
    <source>
        <strain evidence="8">JCM 18326</strain>
    </source>
</reference>
<feature type="transmembrane region" description="Helical" evidence="6">
    <location>
        <begin position="310"/>
        <end position="333"/>
    </location>
</feature>
<dbReference type="InterPro" id="IPR017039">
    <property type="entry name" value="Virul_fac_BrkB"/>
</dbReference>
<feature type="transmembrane region" description="Helical" evidence="6">
    <location>
        <begin position="231"/>
        <end position="255"/>
    </location>
</feature>
<sequence>MDICSTALEATETLSKKEVLPTGIPLKLQLTMFEKGILTIFIELFHSLYPNLGHFNSIMEKIIQKIIAHLRLWKIQFHSQIHSETDNFILDKIYMILRVFSKGLSVTKAAFKAFGEDKAYIQGAAISYYTVFSLPPILYFIISMIGLFYEDAQAKATLLEESRRVIGPEMAQQLSFFLDHLSNPDNQSTLKALISIGSLAFSASIVFYTLQTSINTFWKVDDDKKGGIGQLLIDRIISFTTLAFLGLAFISVTIVETTFLAVKGIIENYFGINIPFIYELLNSILPYILFTVLFAMLFKYLPNAIIRWRDLWVGSFVTAILFILGQKGIAWYINSTDVANAYGAANSIIILLAWVFYSSQIVYFGAEFIYIYATKFGNGIHPASGLEKFKQSKIVKFFRKHGNTD</sequence>
<protein>
    <submittedName>
        <fullName evidence="7">Uncharacterized protein</fullName>
    </submittedName>
</protein>
<evidence type="ECO:0000256" key="4">
    <source>
        <dbReference type="ARBA" id="ARBA00022989"/>
    </source>
</evidence>
<dbReference type="PANTHER" id="PTHR30213:SF1">
    <property type="entry name" value="INNER MEMBRANE PROTEIN YHJD"/>
    <property type="match status" value="1"/>
</dbReference>
<proteinExistence type="predicted"/>
<evidence type="ECO:0000313" key="7">
    <source>
        <dbReference type="EMBL" id="GAA4823230.1"/>
    </source>
</evidence>
<dbReference type="NCBIfam" id="TIGR00765">
    <property type="entry name" value="yihY_not_rbn"/>
    <property type="match status" value="1"/>
</dbReference>
<comment type="subcellular location">
    <subcellularLocation>
        <location evidence="1">Cell membrane</location>
        <topology evidence="1">Multi-pass membrane protein</topology>
    </subcellularLocation>
</comment>
<dbReference type="EMBL" id="BAABJX010000009">
    <property type="protein sequence ID" value="GAA4823230.1"/>
    <property type="molecule type" value="Genomic_DNA"/>
</dbReference>
<evidence type="ECO:0000313" key="8">
    <source>
        <dbReference type="Proteomes" id="UP001500298"/>
    </source>
</evidence>
<accession>A0ABP9CZV6</accession>
<keyword evidence="5 6" id="KW-0472">Membrane</keyword>
<keyword evidence="2" id="KW-1003">Cell membrane</keyword>
<feature type="transmembrane region" description="Helical" evidence="6">
    <location>
        <begin position="192"/>
        <end position="210"/>
    </location>
</feature>
<evidence type="ECO:0000256" key="5">
    <source>
        <dbReference type="ARBA" id="ARBA00023136"/>
    </source>
</evidence>
<feature type="transmembrane region" description="Helical" evidence="6">
    <location>
        <begin position="275"/>
        <end position="298"/>
    </location>
</feature>
<evidence type="ECO:0000256" key="1">
    <source>
        <dbReference type="ARBA" id="ARBA00004651"/>
    </source>
</evidence>
<keyword evidence="3 6" id="KW-0812">Transmembrane</keyword>
<gene>
    <name evidence="7" type="ORF">GCM10023331_04600</name>
</gene>
<organism evidence="7 8">
    <name type="scientific">Algivirga pacifica</name>
    <dbReference type="NCBI Taxonomy" id="1162670"/>
    <lineage>
        <taxon>Bacteria</taxon>
        <taxon>Pseudomonadati</taxon>
        <taxon>Bacteroidota</taxon>
        <taxon>Cytophagia</taxon>
        <taxon>Cytophagales</taxon>
        <taxon>Flammeovirgaceae</taxon>
        <taxon>Algivirga</taxon>
    </lineage>
</organism>
<evidence type="ECO:0000256" key="3">
    <source>
        <dbReference type="ARBA" id="ARBA00022692"/>
    </source>
</evidence>
<keyword evidence="8" id="KW-1185">Reference proteome</keyword>